<dbReference type="OrthoDB" id="3070253at2759"/>
<evidence type="ECO:0000259" key="1">
    <source>
        <dbReference type="Pfam" id="PF12937"/>
    </source>
</evidence>
<dbReference type="GeneID" id="59377796"/>
<evidence type="ECO:0000313" key="2">
    <source>
        <dbReference type="EMBL" id="KAF7428746.1"/>
    </source>
</evidence>
<dbReference type="VEuPathDB" id="FungiDB:PC9H_007978"/>
<dbReference type="InterPro" id="IPR001810">
    <property type="entry name" value="F-box_dom"/>
</dbReference>
<organism evidence="2 3">
    <name type="scientific">Pleurotus ostreatus</name>
    <name type="common">Oyster mushroom</name>
    <name type="synonym">White-rot fungus</name>
    <dbReference type="NCBI Taxonomy" id="5322"/>
    <lineage>
        <taxon>Eukaryota</taxon>
        <taxon>Fungi</taxon>
        <taxon>Dikarya</taxon>
        <taxon>Basidiomycota</taxon>
        <taxon>Agaricomycotina</taxon>
        <taxon>Agaricomycetes</taxon>
        <taxon>Agaricomycetidae</taxon>
        <taxon>Agaricales</taxon>
        <taxon>Pleurotineae</taxon>
        <taxon>Pleurotaceae</taxon>
        <taxon>Pleurotus</taxon>
    </lineage>
</organism>
<dbReference type="InterPro" id="IPR032675">
    <property type="entry name" value="LRR_dom_sf"/>
</dbReference>
<dbReference type="AlphaFoldDB" id="A0A8H7DQP2"/>
<proteinExistence type="predicted"/>
<reference evidence="2" key="1">
    <citation type="submission" date="2019-07" db="EMBL/GenBank/DDBJ databases">
        <authorList>
            <person name="Palmer J.M."/>
        </authorList>
    </citation>
    <scope>NUCLEOTIDE SEQUENCE</scope>
    <source>
        <strain evidence="2">PC9</strain>
    </source>
</reference>
<dbReference type="Proteomes" id="UP000623687">
    <property type="component" value="Unassembled WGS sequence"/>
</dbReference>
<accession>A0A8H7DQP2</accession>
<protein>
    <recommendedName>
        <fullName evidence="1">F-box domain-containing protein</fullName>
    </recommendedName>
</protein>
<dbReference type="SUPFAM" id="SSF52047">
    <property type="entry name" value="RNI-like"/>
    <property type="match status" value="1"/>
</dbReference>
<dbReference type="Gene3D" id="3.80.10.10">
    <property type="entry name" value="Ribonuclease Inhibitor"/>
    <property type="match status" value="1"/>
</dbReference>
<sequence length="417" mass="47756">MTIEQTSIRLPVELFLQIIPYLYNHTSPREEWDFSYPSETRGRISPSLLACSLVCHTWNDICRPLIFRSIHVDCNESVARSSLDFLHFTAPHLCKDILGLHLDLSTETTEVPQWIDVCLGRFTKLRELELRYWSDVESISRASLLRGITSMLAGASLKRLALVDWARSANNPKDLLLILSACSATLEYLMIDSLPRGSSHTTPIVPSVVRMEALRRIELYKFPTPFTRSITIECPNLETFAISCNEQVPWELPSWIPERIPKLELQSTYRYTLLQFRWPIYPSSLTIQLMPFGITWPPDDFLALLPFFDCLRHLTIKVFSSVRALQPPFPESTHYDALCHLLQSLQRPTLLKRIIITVENRAPTPLEGDELEGIRVRENARLEKAFAPFLKSGTLSVQVVLLHWGESGREVLVRCGT</sequence>
<keyword evidence="3" id="KW-1185">Reference proteome</keyword>
<evidence type="ECO:0000313" key="3">
    <source>
        <dbReference type="Proteomes" id="UP000623687"/>
    </source>
</evidence>
<name>A0A8H7DQP2_PLEOS</name>
<dbReference type="Pfam" id="PF12937">
    <property type="entry name" value="F-box-like"/>
    <property type="match status" value="1"/>
</dbReference>
<dbReference type="RefSeq" id="XP_036631118.1">
    <property type="nucleotide sequence ID" value="XM_036777498.1"/>
</dbReference>
<gene>
    <name evidence="2" type="ORF">PC9H_007978</name>
</gene>
<feature type="domain" description="F-box" evidence="1">
    <location>
        <begin position="9"/>
        <end position="71"/>
    </location>
</feature>
<comment type="caution">
    <text evidence="2">The sequence shown here is derived from an EMBL/GenBank/DDBJ whole genome shotgun (WGS) entry which is preliminary data.</text>
</comment>
<dbReference type="EMBL" id="JACETU010000005">
    <property type="protein sequence ID" value="KAF7428746.1"/>
    <property type="molecule type" value="Genomic_DNA"/>
</dbReference>